<dbReference type="EMBL" id="CABVQH010000037">
    <property type="protein sequence ID" value="VWD37140.1"/>
    <property type="molecule type" value="Genomic_DNA"/>
</dbReference>
<protein>
    <recommendedName>
        <fullName evidence="1">DUF1330 domain-containing protein</fullName>
    </recommendedName>
</protein>
<evidence type="ECO:0000313" key="2">
    <source>
        <dbReference type="EMBL" id="VWD37140.1"/>
    </source>
</evidence>
<dbReference type="Gene3D" id="3.30.70.100">
    <property type="match status" value="1"/>
</dbReference>
<dbReference type="SUPFAM" id="SSF54909">
    <property type="entry name" value="Dimeric alpha+beta barrel"/>
    <property type="match status" value="1"/>
</dbReference>
<sequence length="100" mass="11428">MAVYLLAQLRFTHRDAYDRYQARFMEVFRRFDGRLLAADDAPVALEGEWDRNKVVLMSFADEASARRFIESPEYREIAEDRHAGTDTLALLVHGLPAPGA</sequence>
<dbReference type="PANTHER" id="PTHR41521">
    <property type="match status" value="1"/>
</dbReference>
<accession>A0A6P2ZRM2</accession>
<dbReference type="InterPro" id="IPR011008">
    <property type="entry name" value="Dimeric_a/b-barrel"/>
</dbReference>
<dbReference type="PANTHER" id="PTHR41521:SF4">
    <property type="entry name" value="BLR0684 PROTEIN"/>
    <property type="match status" value="1"/>
</dbReference>
<gene>
    <name evidence="2" type="ORF">BLA18109_07105</name>
</gene>
<organism evidence="2 3">
    <name type="scientific">Burkholderia lata (strain ATCC 17760 / DSM 23089 / LMG 22485 / NCIMB 9086 / R18194 / 383)</name>
    <dbReference type="NCBI Taxonomy" id="482957"/>
    <lineage>
        <taxon>Bacteria</taxon>
        <taxon>Pseudomonadati</taxon>
        <taxon>Pseudomonadota</taxon>
        <taxon>Betaproteobacteria</taxon>
        <taxon>Burkholderiales</taxon>
        <taxon>Burkholderiaceae</taxon>
        <taxon>Burkholderia</taxon>
        <taxon>Burkholderia cepacia complex</taxon>
    </lineage>
</organism>
<dbReference type="Pfam" id="PF07045">
    <property type="entry name" value="DUF1330"/>
    <property type="match status" value="1"/>
</dbReference>
<name>A0A6P2ZRM2_BURL3</name>
<dbReference type="InterPro" id="IPR010753">
    <property type="entry name" value="DUF1330"/>
</dbReference>
<dbReference type="Proteomes" id="UP000494260">
    <property type="component" value="Unassembled WGS sequence"/>
</dbReference>
<feature type="domain" description="DUF1330" evidence="1">
    <location>
        <begin position="3"/>
        <end position="94"/>
    </location>
</feature>
<dbReference type="AlphaFoldDB" id="A0A6P2ZRM2"/>
<evidence type="ECO:0000313" key="3">
    <source>
        <dbReference type="Proteomes" id="UP000494260"/>
    </source>
</evidence>
<reference evidence="2 3" key="1">
    <citation type="submission" date="2019-09" db="EMBL/GenBank/DDBJ databases">
        <authorList>
            <person name="Depoorter E."/>
        </authorList>
    </citation>
    <scope>NUCLEOTIDE SEQUENCE [LARGE SCALE GENOMIC DNA]</scope>
    <source>
        <strain evidence="2">R-18109</strain>
    </source>
</reference>
<dbReference type="RefSeq" id="WP_174954635.1">
    <property type="nucleotide sequence ID" value="NZ_CABVQH010000037.1"/>
</dbReference>
<proteinExistence type="predicted"/>
<evidence type="ECO:0000259" key="1">
    <source>
        <dbReference type="Pfam" id="PF07045"/>
    </source>
</evidence>